<sequence length="127" mass="13781">MGRGGKGKGGNGRPIEVAPIARRDRCGGAGQADALWPAAASPALCNAFSPHAVAARLYVACLSHSSIVFSPLFDQRSRWMTGPQRCRVFAANRRQCELAFARRRARSLLLIACSNCARTIFIICRHI</sequence>
<organism evidence="1 2">
    <name type="scientific">Plectus sambesii</name>
    <dbReference type="NCBI Taxonomy" id="2011161"/>
    <lineage>
        <taxon>Eukaryota</taxon>
        <taxon>Metazoa</taxon>
        <taxon>Ecdysozoa</taxon>
        <taxon>Nematoda</taxon>
        <taxon>Chromadorea</taxon>
        <taxon>Plectida</taxon>
        <taxon>Plectina</taxon>
        <taxon>Plectoidea</taxon>
        <taxon>Plectidae</taxon>
        <taxon>Plectus</taxon>
    </lineage>
</organism>
<keyword evidence="1" id="KW-1185">Reference proteome</keyword>
<evidence type="ECO:0000313" key="1">
    <source>
        <dbReference type="Proteomes" id="UP000887566"/>
    </source>
</evidence>
<name>A0A914V9Q8_9BILA</name>
<proteinExistence type="predicted"/>
<dbReference type="Proteomes" id="UP000887566">
    <property type="component" value="Unplaced"/>
</dbReference>
<evidence type="ECO:0000313" key="2">
    <source>
        <dbReference type="WBParaSite" id="PSAMB.scaffold1702size28602.g14466.t1"/>
    </source>
</evidence>
<protein>
    <submittedName>
        <fullName evidence="2">Uncharacterized protein</fullName>
    </submittedName>
</protein>
<dbReference type="WBParaSite" id="PSAMB.scaffold1702size28602.g14466.t1">
    <property type="protein sequence ID" value="PSAMB.scaffold1702size28602.g14466.t1"/>
    <property type="gene ID" value="PSAMB.scaffold1702size28602.g14466"/>
</dbReference>
<reference evidence="2" key="1">
    <citation type="submission" date="2022-11" db="UniProtKB">
        <authorList>
            <consortium name="WormBaseParasite"/>
        </authorList>
    </citation>
    <scope>IDENTIFICATION</scope>
</reference>
<dbReference type="AlphaFoldDB" id="A0A914V9Q8"/>
<accession>A0A914V9Q8</accession>